<feature type="transmembrane region" description="Helical" evidence="1">
    <location>
        <begin position="180"/>
        <end position="202"/>
    </location>
</feature>
<dbReference type="Pfam" id="PF12730">
    <property type="entry name" value="ABC2_membrane_4"/>
    <property type="match status" value="1"/>
</dbReference>
<evidence type="ECO:0000313" key="2">
    <source>
        <dbReference type="EMBL" id="RAY12898.1"/>
    </source>
</evidence>
<accession>A0A365H1I6</accession>
<organism evidence="2 3">
    <name type="scientific">Actinomadura craniellae</name>
    <dbReference type="NCBI Taxonomy" id="2231787"/>
    <lineage>
        <taxon>Bacteria</taxon>
        <taxon>Bacillati</taxon>
        <taxon>Actinomycetota</taxon>
        <taxon>Actinomycetes</taxon>
        <taxon>Streptosporangiales</taxon>
        <taxon>Thermomonosporaceae</taxon>
        <taxon>Actinomadura</taxon>
    </lineage>
</organism>
<feature type="transmembrane region" description="Helical" evidence="1">
    <location>
        <begin position="63"/>
        <end position="84"/>
    </location>
</feature>
<proteinExistence type="predicted"/>
<dbReference type="AlphaFoldDB" id="A0A365H1I6"/>
<evidence type="ECO:0000256" key="1">
    <source>
        <dbReference type="SAM" id="Phobius"/>
    </source>
</evidence>
<feature type="transmembrane region" description="Helical" evidence="1">
    <location>
        <begin position="105"/>
        <end position="132"/>
    </location>
</feature>
<dbReference type="EMBL" id="QLYX01000011">
    <property type="protein sequence ID" value="RAY12898.1"/>
    <property type="molecule type" value="Genomic_DNA"/>
</dbReference>
<keyword evidence="1" id="KW-0472">Membrane</keyword>
<dbReference type="OrthoDB" id="4336274at2"/>
<name>A0A365H1I6_9ACTN</name>
<comment type="caution">
    <text evidence="2">The sequence shown here is derived from an EMBL/GenBank/DDBJ whole genome shotgun (WGS) entry which is preliminary data.</text>
</comment>
<dbReference type="RefSeq" id="WP_111870086.1">
    <property type="nucleotide sequence ID" value="NZ_QLYX01000011.1"/>
</dbReference>
<feature type="transmembrane region" description="Helical" evidence="1">
    <location>
        <begin position="222"/>
        <end position="242"/>
    </location>
</feature>
<feature type="transmembrane region" description="Helical" evidence="1">
    <location>
        <begin position="152"/>
        <end position="173"/>
    </location>
</feature>
<keyword evidence="3" id="KW-1185">Reference proteome</keyword>
<reference evidence="2 3" key="1">
    <citation type="submission" date="2018-06" db="EMBL/GenBank/DDBJ databases">
        <title>Actinomadura craniellae sp. nov. isolated from marine sponge Craniella sp.</title>
        <authorList>
            <person name="Li L."/>
            <person name="Xu Q.H."/>
            <person name="Lin H.W."/>
            <person name="Lu Y.H."/>
        </authorList>
    </citation>
    <scope>NUCLEOTIDE SEQUENCE [LARGE SCALE GENOMIC DNA]</scope>
    <source>
        <strain evidence="2 3">LHW63021</strain>
    </source>
</reference>
<sequence length="247" mass="25296">MSAALWTETVKFLRSRAPWATGVAFLLPVLLAALFVTASDDATLAGKSQALGITPDWPGFHTALLQIDAAGGFLLFGVLVTWMFGREFSDRTFLDLLALPTSRTAIVLAKFTVTTTWLLLLGALQTAAWLATGTLLDLPGGPGAVREGLPDLLLLLALTVALTLPVALAASAGRGYLPGVAATVALLVSGVATATTGGATWFPWAVPAALGGLTGTPSLPPLGLATVAATAAAGIATTALWWQRADH</sequence>
<dbReference type="Proteomes" id="UP000251891">
    <property type="component" value="Unassembled WGS sequence"/>
</dbReference>
<keyword evidence="1" id="KW-0812">Transmembrane</keyword>
<protein>
    <submittedName>
        <fullName evidence="2">ABC transporter permease</fullName>
    </submittedName>
</protein>
<gene>
    <name evidence="2" type="ORF">DPM19_23090</name>
</gene>
<keyword evidence="1" id="KW-1133">Transmembrane helix</keyword>
<evidence type="ECO:0000313" key="3">
    <source>
        <dbReference type="Proteomes" id="UP000251891"/>
    </source>
</evidence>